<keyword evidence="6" id="KW-0503">Monooxygenase</keyword>
<dbReference type="GO" id="GO:0050660">
    <property type="term" value="F:flavin adenine dinucleotide binding"/>
    <property type="evidence" value="ECO:0007669"/>
    <property type="project" value="InterPro"/>
</dbReference>
<sequence>MSTHEVDVIIVGAGISGIGAARELAGTGRTVAVLEARDDIGGTWDLFRYPGIRSDSDMATFGYRSRPWTGERSLATGDTILEYVRAAAEEAGVLEDIRFGQRARRAEWSSDTHTWTVTHEDVHTGGVSRLRGRWLFMATGYYRYDEGFTPDWPTLPEFRGTVVHPQHWPEDLDVAGKRVVVIGSGATAITLVPSLVDRGARVSMLQRSPSYVASVPGRDEAGIRLRRRLPPRLAGAANRWRNIARGMAVYEFSRRRPQAMRELLHRGAVKHLGPTFPVDEHFTPEYDPWDQRLCAAPDGDFFRAVRGEDAEVVTDTIERFTPDGIQLASGRHLDADVVVTATGLNVQFLGNTELVVDGETVDPAQHVSYRGMMLDAVPNMAFAIGYTNSSWTLRVDLVTEYFHRVLDRMDRAGAVAVTPRYSGPRTGLRPLIDLASGYIQRGAHLLPRQGADGAWNVRQNYLRDKVLFRPGTERDDQLEFTFAPAADGEQTDLQHWNGLQYRDTGAGTPVLLIHGIGRSLKDWDEQHELLSAGHRVVSVDLPGFGGSEVPPEGMRLEHLAARVAGLVETLGIAPAHVVGNSLGGAVAMQLTADRPDLVRSLLLVDSAGFGRGVSPALRLASIPGVGERALAPSRKGALRSERAMYHDPRFATPERVAHNHRLSQRPGGSEAMLEMLRSVGTPAGVRSGWRAALVPRVRATGLPVFIVWGDKDTVLPFRHLARGAKALGARTHRFRNTGHGPMIERADEFAALASDFWAQVDRS</sequence>
<keyword evidence="3" id="KW-0285">Flavoprotein</keyword>
<dbReference type="Proteomes" id="UP000298017">
    <property type="component" value="Unassembled WGS sequence"/>
</dbReference>
<gene>
    <name evidence="8" type="ORF">E4P33_01465</name>
</gene>
<keyword evidence="8" id="KW-0378">Hydrolase</keyword>
<dbReference type="GO" id="GO:0016787">
    <property type="term" value="F:hydrolase activity"/>
    <property type="evidence" value="ECO:0007669"/>
    <property type="project" value="UniProtKB-KW"/>
</dbReference>
<proteinExistence type="inferred from homology"/>
<dbReference type="InterPro" id="IPR036188">
    <property type="entry name" value="FAD/NAD-bd_sf"/>
</dbReference>
<protein>
    <submittedName>
        <fullName evidence="8">Alpha/beta fold hydrolase</fullName>
    </submittedName>
</protein>
<dbReference type="EMBL" id="SPNK01000001">
    <property type="protein sequence ID" value="TFI03208.1"/>
    <property type="molecule type" value="Genomic_DNA"/>
</dbReference>
<dbReference type="GO" id="GO:0004499">
    <property type="term" value="F:N,N-dimethylaniline monooxygenase activity"/>
    <property type="evidence" value="ECO:0007669"/>
    <property type="project" value="InterPro"/>
</dbReference>
<accession>A0AAX2SHN4</accession>
<dbReference type="Pfam" id="PF00743">
    <property type="entry name" value="FMO-like"/>
    <property type="match status" value="1"/>
</dbReference>
<dbReference type="PRINTS" id="PR00411">
    <property type="entry name" value="PNDRDTASEI"/>
</dbReference>
<evidence type="ECO:0000313" key="9">
    <source>
        <dbReference type="Proteomes" id="UP000298017"/>
    </source>
</evidence>
<dbReference type="PANTHER" id="PTHR43872">
    <property type="entry name" value="MONOOXYGENASE, PUTATIVE (AFU_ORTHOLOGUE AFUA_8G02570)-RELATED"/>
    <property type="match status" value="1"/>
</dbReference>
<dbReference type="Pfam" id="PF13450">
    <property type="entry name" value="NAD_binding_8"/>
    <property type="match status" value="1"/>
</dbReference>
<reference evidence="8 9" key="1">
    <citation type="submission" date="2019-03" db="EMBL/GenBank/DDBJ databases">
        <title>Genome Sequencing and Assembly of Various Microbes Isolated from Alder Root Nodule.</title>
        <authorList>
            <person name="Swanson E."/>
            <person name="Sevigny J.L."/>
            <person name="Pesce C."/>
            <person name="Davis I."/>
            <person name="Kleiner V."/>
            <person name="Tisa L."/>
        </authorList>
    </citation>
    <scope>NUCLEOTIDE SEQUENCE [LARGE SCALE GENOMIC DNA]</scope>
    <source>
        <strain evidence="8 9">4R-31</strain>
    </source>
</reference>
<dbReference type="InterPro" id="IPR000073">
    <property type="entry name" value="AB_hydrolase_1"/>
</dbReference>
<dbReference type="InterPro" id="IPR029058">
    <property type="entry name" value="AB_hydrolase_fold"/>
</dbReference>
<comment type="caution">
    <text evidence="8">The sequence shown here is derived from an EMBL/GenBank/DDBJ whole genome shotgun (WGS) entry which is preliminary data.</text>
</comment>
<dbReference type="InterPro" id="IPR020946">
    <property type="entry name" value="Flavin_mOase-like"/>
</dbReference>
<dbReference type="Pfam" id="PF00561">
    <property type="entry name" value="Abhydrolase_1"/>
    <property type="match status" value="1"/>
</dbReference>
<evidence type="ECO:0000256" key="1">
    <source>
        <dbReference type="ARBA" id="ARBA00001974"/>
    </source>
</evidence>
<feature type="domain" description="AB hydrolase-1" evidence="7">
    <location>
        <begin position="509"/>
        <end position="745"/>
    </location>
</feature>
<evidence type="ECO:0000256" key="3">
    <source>
        <dbReference type="ARBA" id="ARBA00022630"/>
    </source>
</evidence>
<keyword evidence="9" id="KW-1185">Reference proteome</keyword>
<evidence type="ECO:0000256" key="4">
    <source>
        <dbReference type="ARBA" id="ARBA00022827"/>
    </source>
</evidence>
<dbReference type="PANTHER" id="PTHR43872:SF1">
    <property type="entry name" value="MONOOXYGENASE, PUTATIVE (AFU_ORTHOLOGUE AFUA_8G02570)-RELATED"/>
    <property type="match status" value="1"/>
</dbReference>
<comment type="similarity">
    <text evidence="2">Belongs to the FAD-binding monooxygenase family.</text>
</comment>
<keyword evidence="5" id="KW-0560">Oxidoreductase</keyword>
<dbReference type="SUPFAM" id="SSF51905">
    <property type="entry name" value="FAD/NAD(P)-binding domain"/>
    <property type="match status" value="1"/>
</dbReference>
<dbReference type="InterPro" id="IPR051820">
    <property type="entry name" value="FAD-binding_MO"/>
</dbReference>
<evidence type="ECO:0000259" key="7">
    <source>
        <dbReference type="Pfam" id="PF00561"/>
    </source>
</evidence>
<evidence type="ECO:0000256" key="5">
    <source>
        <dbReference type="ARBA" id="ARBA00023002"/>
    </source>
</evidence>
<evidence type="ECO:0000256" key="6">
    <source>
        <dbReference type="ARBA" id="ARBA00023033"/>
    </source>
</evidence>
<dbReference type="AlphaFoldDB" id="A0AAX2SHN4"/>
<keyword evidence="4" id="KW-0274">FAD</keyword>
<dbReference type="RefSeq" id="WP_135009874.1">
    <property type="nucleotide sequence ID" value="NZ_CP108802.1"/>
</dbReference>
<dbReference type="SUPFAM" id="SSF53474">
    <property type="entry name" value="alpha/beta-Hydrolases"/>
    <property type="match status" value="1"/>
</dbReference>
<organism evidence="8 9">
    <name type="scientific">Kocuria rhizophila</name>
    <dbReference type="NCBI Taxonomy" id="72000"/>
    <lineage>
        <taxon>Bacteria</taxon>
        <taxon>Bacillati</taxon>
        <taxon>Actinomycetota</taxon>
        <taxon>Actinomycetes</taxon>
        <taxon>Micrococcales</taxon>
        <taxon>Micrococcaceae</taxon>
        <taxon>Kocuria</taxon>
    </lineage>
</organism>
<comment type="cofactor">
    <cofactor evidence="1">
        <name>FAD</name>
        <dbReference type="ChEBI" id="CHEBI:57692"/>
    </cofactor>
</comment>
<dbReference type="PRINTS" id="PR00111">
    <property type="entry name" value="ABHYDROLASE"/>
</dbReference>
<dbReference type="GO" id="GO:0050661">
    <property type="term" value="F:NADP binding"/>
    <property type="evidence" value="ECO:0007669"/>
    <property type="project" value="InterPro"/>
</dbReference>
<dbReference type="Gene3D" id="3.40.50.1820">
    <property type="entry name" value="alpha/beta hydrolase"/>
    <property type="match status" value="1"/>
</dbReference>
<evidence type="ECO:0000313" key="8">
    <source>
        <dbReference type="EMBL" id="TFI03208.1"/>
    </source>
</evidence>
<evidence type="ECO:0000256" key="2">
    <source>
        <dbReference type="ARBA" id="ARBA00010139"/>
    </source>
</evidence>
<name>A0AAX2SHN4_KOCRH</name>
<dbReference type="Gene3D" id="3.50.50.60">
    <property type="entry name" value="FAD/NAD(P)-binding domain"/>
    <property type="match status" value="3"/>
</dbReference>